<gene>
    <name evidence="3" type="ORF">HNQ94_000618</name>
</gene>
<feature type="transmembrane region" description="Helical" evidence="1">
    <location>
        <begin position="148"/>
        <end position="164"/>
    </location>
</feature>
<proteinExistence type="predicted"/>
<evidence type="ECO:0000313" key="3">
    <source>
        <dbReference type="EMBL" id="MBB6452173.1"/>
    </source>
</evidence>
<feature type="domain" description="CAAX prenyl protease 2/Lysostaphin resistance protein A-like" evidence="2">
    <location>
        <begin position="100"/>
        <end position="183"/>
    </location>
</feature>
<feature type="transmembrane region" description="Helical" evidence="1">
    <location>
        <begin position="21"/>
        <end position="40"/>
    </location>
</feature>
<feature type="transmembrane region" description="Helical" evidence="1">
    <location>
        <begin position="101"/>
        <end position="119"/>
    </location>
</feature>
<name>A0A841Q1L1_9BACI</name>
<reference evidence="3 4" key="1">
    <citation type="submission" date="2020-08" db="EMBL/GenBank/DDBJ databases">
        <title>Genomic Encyclopedia of Type Strains, Phase IV (KMG-IV): sequencing the most valuable type-strain genomes for metagenomic binning, comparative biology and taxonomic classification.</title>
        <authorList>
            <person name="Goeker M."/>
        </authorList>
    </citation>
    <scope>NUCLEOTIDE SEQUENCE [LARGE SCALE GENOMIC DNA]</scope>
    <source>
        <strain evidence="3 4">DSM 19612</strain>
    </source>
</reference>
<feature type="transmembrane region" description="Helical" evidence="1">
    <location>
        <begin position="170"/>
        <end position="188"/>
    </location>
</feature>
<feature type="transmembrane region" description="Helical" evidence="1">
    <location>
        <begin position="60"/>
        <end position="81"/>
    </location>
</feature>
<dbReference type="RefSeq" id="WP_174495146.1">
    <property type="nucleotide sequence ID" value="NZ_CADDWK010000002.1"/>
</dbReference>
<keyword evidence="1" id="KW-1133">Transmembrane helix</keyword>
<dbReference type="GO" id="GO:0004175">
    <property type="term" value="F:endopeptidase activity"/>
    <property type="evidence" value="ECO:0007669"/>
    <property type="project" value="UniProtKB-ARBA"/>
</dbReference>
<protein>
    <recommendedName>
        <fullName evidence="2">CAAX prenyl protease 2/Lysostaphin resistance protein A-like domain-containing protein</fullName>
    </recommendedName>
</protein>
<dbReference type="EMBL" id="JACHGH010000002">
    <property type="protein sequence ID" value="MBB6452173.1"/>
    <property type="molecule type" value="Genomic_DNA"/>
</dbReference>
<comment type="caution">
    <text evidence="3">The sequence shown here is derived from an EMBL/GenBank/DDBJ whole genome shotgun (WGS) entry which is preliminary data.</text>
</comment>
<dbReference type="GO" id="GO:0080120">
    <property type="term" value="P:CAAX-box protein maturation"/>
    <property type="evidence" value="ECO:0007669"/>
    <property type="project" value="UniProtKB-ARBA"/>
</dbReference>
<accession>A0A841Q1L1</accession>
<keyword evidence="4" id="KW-1185">Reference proteome</keyword>
<dbReference type="Pfam" id="PF02517">
    <property type="entry name" value="Rce1-like"/>
    <property type="match status" value="1"/>
</dbReference>
<evidence type="ECO:0000313" key="4">
    <source>
        <dbReference type="Proteomes" id="UP000581688"/>
    </source>
</evidence>
<dbReference type="InterPro" id="IPR003675">
    <property type="entry name" value="Rce1/LyrA-like_dom"/>
</dbReference>
<evidence type="ECO:0000256" key="1">
    <source>
        <dbReference type="SAM" id="Phobius"/>
    </source>
</evidence>
<sequence length="210" mass="24542">MRKQSRQAELIKRLTDKELLFQLYLSQGFILLLALGSSYFLFDSFTDWKTLYFWDINQLIYFAIIPAVIIVIIDLVLMKYVPKKHYDDGGINERIFTNRSFIQIFIITSLVAISEEMLFRGVIHHTFGYLIGSLSFALVHFRYLFKPVLLISILFISFLIGYMYELTNNLLVTTVSHFLVDFLLALFIKFKWGGQGVNTYGEKTEEEKSL</sequence>
<keyword evidence="1" id="KW-0812">Transmembrane</keyword>
<evidence type="ECO:0000259" key="2">
    <source>
        <dbReference type="Pfam" id="PF02517"/>
    </source>
</evidence>
<dbReference type="Proteomes" id="UP000581688">
    <property type="component" value="Unassembled WGS sequence"/>
</dbReference>
<keyword evidence="1" id="KW-0472">Membrane</keyword>
<dbReference type="AlphaFoldDB" id="A0A841Q1L1"/>
<organism evidence="3 4">
    <name type="scientific">Salirhabdus euzebyi</name>
    <dbReference type="NCBI Taxonomy" id="394506"/>
    <lineage>
        <taxon>Bacteria</taxon>
        <taxon>Bacillati</taxon>
        <taxon>Bacillota</taxon>
        <taxon>Bacilli</taxon>
        <taxon>Bacillales</taxon>
        <taxon>Bacillaceae</taxon>
        <taxon>Salirhabdus</taxon>
    </lineage>
</organism>